<evidence type="ECO:0000313" key="3">
    <source>
        <dbReference type="Proteomes" id="UP000704176"/>
    </source>
</evidence>
<dbReference type="InterPro" id="IPR006315">
    <property type="entry name" value="OM_autotransptr_brl_dom"/>
</dbReference>
<dbReference type="NCBIfam" id="TIGR01414">
    <property type="entry name" value="autotrans_barl"/>
    <property type="match status" value="1"/>
</dbReference>
<reference evidence="2 3" key="1">
    <citation type="submission" date="2021-09" db="EMBL/GenBank/DDBJ databases">
        <title>The complete genome sequence of a new microorganism.</title>
        <authorList>
            <person name="Zi Z."/>
        </authorList>
    </citation>
    <scope>NUCLEOTIDE SEQUENCE [LARGE SCALE GENOMIC DNA]</scope>
    <source>
        <strain evidence="2 3">WGZ8</strain>
    </source>
</reference>
<gene>
    <name evidence="2" type="ORF">K9B37_20665</name>
</gene>
<protein>
    <submittedName>
        <fullName evidence="2">Autotransporter outer membrane beta-barrel domain-containing protein</fullName>
    </submittedName>
</protein>
<organism evidence="2 3">
    <name type="scientific">Microvirga puerhi</name>
    <dbReference type="NCBI Taxonomy" id="2876078"/>
    <lineage>
        <taxon>Bacteria</taxon>
        <taxon>Pseudomonadati</taxon>
        <taxon>Pseudomonadota</taxon>
        <taxon>Alphaproteobacteria</taxon>
        <taxon>Hyphomicrobiales</taxon>
        <taxon>Methylobacteriaceae</taxon>
        <taxon>Microvirga</taxon>
    </lineage>
</organism>
<comment type="caution">
    <text evidence="2">The sequence shown here is derived from an EMBL/GenBank/DDBJ whole genome shotgun (WGS) entry which is preliminary data.</text>
</comment>
<evidence type="ECO:0000313" key="2">
    <source>
        <dbReference type="EMBL" id="MBZ6078676.1"/>
    </source>
</evidence>
<name>A0ABS7VU57_9HYPH</name>
<accession>A0ABS7VU57</accession>
<proteinExistence type="predicted"/>
<feature type="region of interest" description="Disordered" evidence="1">
    <location>
        <begin position="243"/>
        <end position="270"/>
    </location>
</feature>
<dbReference type="EMBL" id="JAIRBM010000021">
    <property type="protein sequence ID" value="MBZ6078676.1"/>
    <property type="molecule type" value="Genomic_DNA"/>
</dbReference>
<keyword evidence="3" id="KW-1185">Reference proteome</keyword>
<feature type="region of interest" description="Disordered" evidence="1">
    <location>
        <begin position="181"/>
        <end position="200"/>
    </location>
</feature>
<evidence type="ECO:0000256" key="1">
    <source>
        <dbReference type="SAM" id="MobiDB-lite"/>
    </source>
</evidence>
<dbReference type="Proteomes" id="UP000704176">
    <property type="component" value="Unassembled WGS sequence"/>
</dbReference>
<sequence>MAPGNSIGTLNVAGNVTLATSSIYQVAANANGSSDLVKASGTAIINGASVQVIAAQGDYRPRTAYTILTATGGVTGRFGDIFTNLAFLMPELTYGTNAVTLTLVRNDTTFSGIAATQSQASIGGAVDRAIRCGNPIYNALIGATAAEARTGLGSLSGEIHARAVTAMLEDSRLVRNAALSRLRQGPSSTSGQGPVMTGAYTADQPARAPSVAPIAVVNTLPNAFGVKASAPGNKLRVMGTQLPSSVRRAGSPSVPTRRSARSMVVPDGVV</sequence>